<gene>
    <name evidence="3" type="ORF">SCP_0800670</name>
</gene>
<dbReference type="Pfam" id="PF01553">
    <property type="entry name" value="Acyltransferase"/>
    <property type="match status" value="1"/>
</dbReference>
<keyword evidence="4" id="KW-1185">Reference proteome</keyword>
<dbReference type="GeneID" id="38782467"/>
<name>A0A401GTN5_9APHY</name>
<feature type="domain" description="Phospholipid/glycerol acyltransferase" evidence="2">
    <location>
        <begin position="45"/>
        <end position="180"/>
    </location>
</feature>
<evidence type="ECO:0000259" key="2">
    <source>
        <dbReference type="SMART" id="SM00563"/>
    </source>
</evidence>
<dbReference type="AlphaFoldDB" id="A0A401GTN5"/>
<reference evidence="3 4" key="1">
    <citation type="journal article" date="2018" name="Sci. Rep.">
        <title>Genome sequence of the cauliflower mushroom Sparassis crispa (Hanabiratake) and its association with beneficial usage.</title>
        <authorList>
            <person name="Kiyama R."/>
            <person name="Furutani Y."/>
            <person name="Kawaguchi K."/>
            <person name="Nakanishi T."/>
        </authorList>
    </citation>
    <scope>NUCLEOTIDE SEQUENCE [LARGE SCALE GENOMIC DNA]</scope>
</reference>
<dbReference type="InParanoid" id="A0A401GTN5"/>
<dbReference type="GO" id="GO:0016287">
    <property type="term" value="F:glycerone-phosphate O-acyltransferase activity"/>
    <property type="evidence" value="ECO:0007669"/>
    <property type="project" value="TreeGrafter"/>
</dbReference>
<keyword evidence="1" id="KW-1133">Transmembrane helix</keyword>
<protein>
    <recommendedName>
        <fullName evidence="2">Phospholipid/glycerol acyltransferase domain-containing protein</fullName>
    </recommendedName>
</protein>
<dbReference type="RefSeq" id="XP_027616463.1">
    <property type="nucleotide sequence ID" value="XM_027760662.1"/>
</dbReference>
<organism evidence="3 4">
    <name type="scientific">Sparassis crispa</name>
    <dbReference type="NCBI Taxonomy" id="139825"/>
    <lineage>
        <taxon>Eukaryota</taxon>
        <taxon>Fungi</taxon>
        <taxon>Dikarya</taxon>
        <taxon>Basidiomycota</taxon>
        <taxon>Agaricomycotina</taxon>
        <taxon>Agaricomycetes</taxon>
        <taxon>Polyporales</taxon>
        <taxon>Sparassidaceae</taxon>
        <taxon>Sparassis</taxon>
    </lineage>
</organism>
<comment type="caution">
    <text evidence="3">The sequence shown here is derived from an EMBL/GenBank/DDBJ whole genome shotgun (WGS) entry which is preliminary data.</text>
</comment>
<dbReference type="PANTHER" id="PTHR31605">
    <property type="entry name" value="GLYCEROL-3-PHOSPHATE O-ACYLTRANSFERASE 1"/>
    <property type="match status" value="1"/>
</dbReference>
<dbReference type="Proteomes" id="UP000287166">
    <property type="component" value="Unassembled WGS sequence"/>
</dbReference>
<dbReference type="SMART" id="SM00563">
    <property type="entry name" value="PlsC"/>
    <property type="match status" value="1"/>
</dbReference>
<evidence type="ECO:0000256" key="1">
    <source>
        <dbReference type="SAM" id="Phobius"/>
    </source>
</evidence>
<evidence type="ECO:0000313" key="3">
    <source>
        <dbReference type="EMBL" id="GBE85550.1"/>
    </source>
</evidence>
<dbReference type="SUPFAM" id="SSF69593">
    <property type="entry name" value="Glycerol-3-phosphate (1)-acyltransferase"/>
    <property type="match status" value="1"/>
</dbReference>
<feature type="transmembrane region" description="Helical" evidence="1">
    <location>
        <begin position="441"/>
        <end position="463"/>
    </location>
</feature>
<evidence type="ECO:0000313" key="4">
    <source>
        <dbReference type="Proteomes" id="UP000287166"/>
    </source>
</evidence>
<dbReference type="EMBL" id="BFAD01000008">
    <property type="protein sequence ID" value="GBE85550.1"/>
    <property type="molecule type" value="Genomic_DNA"/>
</dbReference>
<dbReference type="OrthoDB" id="5567124at2759"/>
<dbReference type="InterPro" id="IPR002123">
    <property type="entry name" value="Plipid/glycerol_acylTrfase"/>
</dbReference>
<keyword evidence="1" id="KW-0472">Membrane</keyword>
<accession>A0A401GTN5</accession>
<proteinExistence type="predicted"/>
<keyword evidence="1" id="KW-0812">Transmembrane</keyword>
<dbReference type="InterPro" id="IPR052744">
    <property type="entry name" value="GPAT/DAPAT"/>
</dbReference>
<dbReference type="GO" id="GO:0004366">
    <property type="term" value="F:glycerol-3-phosphate O-acyltransferase activity"/>
    <property type="evidence" value="ECO:0007669"/>
    <property type="project" value="TreeGrafter"/>
</dbReference>
<feature type="transmembrane region" description="Helical" evidence="1">
    <location>
        <begin position="397"/>
        <end position="421"/>
    </location>
</feature>
<dbReference type="GO" id="GO:0008654">
    <property type="term" value="P:phospholipid biosynthetic process"/>
    <property type="evidence" value="ECO:0007669"/>
    <property type="project" value="TreeGrafter"/>
</dbReference>
<dbReference type="PANTHER" id="PTHR31605:SF0">
    <property type="entry name" value="GLYCEROL-3-PHOSPHATE O-ACYLTRANSFERASE 1"/>
    <property type="match status" value="1"/>
</dbReference>
<sequence>MIATTTSTPWAYFCVRFFLRLVLNIFYGNIVVENTHLIPGNGEACIVCANHDNSVTDAAMLLVSIPQKRRSMLRVTAKSTHFGKTTFVAWLISLTGAVPVKRRVDFANGQVDNSEALLKLVEALEVGEAVGFFPEGVSRYSSALAPMRSGVGRLVSQVLSRNRNKPDFEISILPCSITYMNRQHFRSDVLVSFQPPMKFKPKDHPELLEPIEFNHIRRLTAQIEERVGAGTLHAPSWKMQRNAKMAAQLYAPLGTTISLGDHVRTVKIFLEAFKSAHAAREPCTPIKEIVPLFGEYAKDERDKVAQLGVALQDYTERLTHLRINDDRIRRPLRRLAVIGRIVLRFLWALILFTLSFPGLILWLPVFASSYVGVRLLKSKTAMADAEVRIAHTKQLCGTFGIFLVVAVSTVYAATVSPARALLVPPVMWMSLRWLEDGVSSFRAFVVLMRLLALGPTALHRLYVARENLRGLVMDFALQELGLPDDPAEFFAKTACGDKRRANGQWTGGMDYFSIIRRRKKDWNEVLRLSEPVVYPEDDT</sequence>